<reference evidence="3 4" key="1">
    <citation type="submission" date="2017-08" db="EMBL/GenBank/DDBJ databases">
        <title>Infants hospitalized years apart are colonized by the same room-sourced microbial strains.</title>
        <authorList>
            <person name="Brooks B."/>
            <person name="Olm M.R."/>
            <person name="Firek B.A."/>
            <person name="Baker R."/>
            <person name="Thomas B.C."/>
            <person name="Morowitz M.J."/>
            <person name="Banfield J.F."/>
        </authorList>
    </citation>
    <scope>NUCLEOTIDE SEQUENCE [LARGE SCALE GENOMIC DNA]</scope>
    <source>
        <strain evidence="3">S2_005_003_R2_41</strain>
    </source>
</reference>
<dbReference type="InterPro" id="IPR016097">
    <property type="entry name" value="DUF695"/>
</dbReference>
<dbReference type="AlphaFoldDB" id="A0A2W5S1F1"/>
<protein>
    <recommendedName>
        <fullName evidence="2">DUF695 domain-containing protein</fullName>
    </recommendedName>
</protein>
<dbReference type="Proteomes" id="UP000249135">
    <property type="component" value="Unassembled WGS sequence"/>
</dbReference>
<sequence>MTRLLPFALVLLSLSISCVAQTWGLATSTHPNNGRQIVFPYVDTFGPGFQRSSQPVRIILAWKYRSENGMPILSERQRMDAMEDLLGPVIETDGFATLALVSTGENLREWTYYAKSEREFMVKLNKALAGKPAFPIDVHPANDPSWTMYEKFRAWAKK</sequence>
<accession>A0A2W5S1F1</accession>
<feature type="signal peptide" evidence="1">
    <location>
        <begin position="1"/>
        <end position="20"/>
    </location>
</feature>
<feature type="domain" description="DUF695" evidence="2">
    <location>
        <begin position="50"/>
        <end position="152"/>
    </location>
</feature>
<dbReference type="EMBL" id="QFPP01000179">
    <property type="protein sequence ID" value="PZQ73533.1"/>
    <property type="molecule type" value="Genomic_DNA"/>
</dbReference>
<evidence type="ECO:0000256" key="1">
    <source>
        <dbReference type="SAM" id="SignalP"/>
    </source>
</evidence>
<feature type="chain" id="PRO_5015957110" description="DUF695 domain-containing protein" evidence="1">
    <location>
        <begin position="21"/>
        <end position="158"/>
    </location>
</feature>
<organism evidence="3 4">
    <name type="scientific">Variovorax paradoxus</name>
    <dbReference type="NCBI Taxonomy" id="34073"/>
    <lineage>
        <taxon>Bacteria</taxon>
        <taxon>Pseudomonadati</taxon>
        <taxon>Pseudomonadota</taxon>
        <taxon>Betaproteobacteria</taxon>
        <taxon>Burkholderiales</taxon>
        <taxon>Comamonadaceae</taxon>
        <taxon>Variovorax</taxon>
    </lineage>
</organism>
<evidence type="ECO:0000313" key="4">
    <source>
        <dbReference type="Proteomes" id="UP000249135"/>
    </source>
</evidence>
<keyword evidence="1" id="KW-0732">Signal</keyword>
<dbReference type="PROSITE" id="PS51257">
    <property type="entry name" value="PROKAR_LIPOPROTEIN"/>
    <property type="match status" value="1"/>
</dbReference>
<comment type="caution">
    <text evidence="3">The sequence shown here is derived from an EMBL/GenBank/DDBJ whole genome shotgun (WGS) entry which is preliminary data.</text>
</comment>
<evidence type="ECO:0000313" key="3">
    <source>
        <dbReference type="EMBL" id="PZQ73533.1"/>
    </source>
</evidence>
<proteinExistence type="predicted"/>
<dbReference type="Pfam" id="PF05117">
    <property type="entry name" value="DUF695"/>
    <property type="match status" value="1"/>
</dbReference>
<name>A0A2W5S1F1_VARPD</name>
<evidence type="ECO:0000259" key="2">
    <source>
        <dbReference type="Pfam" id="PF05117"/>
    </source>
</evidence>
<gene>
    <name evidence="3" type="ORF">DI563_14630</name>
</gene>